<evidence type="ECO:0000313" key="3">
    <source>
        <dbReference type="EMBL" id="ESP04400.1"/>
    </source>
</evidence>
<dbReference type="InterPro" id="IPR000595">
    <property type="entry name" value="cNMP-bd_dom"/>
</dbReference>
<dbReference type="InterPro" id="IPR014710">
    <property type="entry name" value="RmlC-like_jellyroll"/>
</dbReference>
<dbReference type="OMA" id="YGTIQQF"/>
<feature type="compositionally biased region" description="Polar residues" evidence="1">
    <location>
        <begin position="374"/>
        <end position="395"/>
    </location>
</feature>
<dbReference type="PROSITE" id="PS50042">
    <property type="entry name" value="CNMP_BINDING_3"/>
    <property type="match status" value="1"/>
</dbReference>
<dbReference type="SMART" id="SM00100">
    <property type="entry name" value="cNMP"/>
    <property type="match status" value="1"/>
</dbReference>
<dbReference type="AlphaFoldDB" id="V4CPR4"/>
<protein>
    <recommendedName>
        <fullName evidence="2">Cyclic nucleotide-binding domain-containing protein</fullName>
    </recommendedName>
</protein>
<dbReference type="SUPFAM" id="SSF51206">
    <property type="entry name" value="cAMP-binding domain-like"/>
    <property type="match status" value="1"/>
</dbReference>
<dbReference type="GeneID" id="20241544"/>
<dbReference type="CDD" id="cd00038">
    <property type="entry name" value="CAP_ED"/>
    <property type="match status" value="1"/>
</dbReference>
<dbReference type="PROSITE" id="PS00888">
    <property type="entry name" value="CNMP_BINDING_1"/>
    <property type="match status" value="1"/>
</dbReference>
<dbReference type="PANTHER" id="PTHR23011">
    <property type="entry name" value="CYCLIC NUCLEOTIDE-BINDING DOMAIN CONTAINING PROTEIN"/>
    <property type="match status" value="1"/>
</dbReference>
<dbReference type="STRING" id="225164.V4CPR4"/>
<feature type="domain" description="Cyclic nucleotide-binding" evidence="2">
    <location>
        <begin position="179"/>
        <end position="304"/>
    </location>
</feature>
<gene>
    <name evidence="3" type="ORF">LOTGIDRAFT_170791</name>
</gene>
<dbReference type="Proteomes" id="UP000030746">
    <property type="component" value="Unassembled WGS sequence"/>
</dbReference>
<dbReference type="InterPro" id="IPR018488">
    <property type="entry name" value="cNMP-bd_CS"/>
</dbReference>
<organism evidence="3 4">
    <name type="scientific">Lottia gigantea</name>
    <name type="common">Giant owl limpet</name>
    <dbReference type="NCBI Taxonomy" id="225164"/>
    <lineage>
        <taxon>Eukaryota</taxon>
        <taxon>Metazoa</taxon>
        <taxon>Spiralia</taxon>
        <taxon>Lophotrochozoa</taxon>
        <taxon>Mollusca</taxon>
        <taxon>Gastropoda</taxon>
        <taxon>Patellogastropoda</taxon>
        <taxon>Lottioidea</taxon>
        <taxon>Lottiidae</taxon>
        <taxon>Lottia</taxon>
    </lineage>
</organism>
<dbReference type="EMBL" id="KB199753">
    <property type="protein sequence ID" value="ESP04400.1"/>
    <property type="molecule type" value="Genomic_DNA"/>
</dbReference>
<evidence type="ECO:0000256" key="1">
    <source>
        <dbReference type="SAM" id="MobiDB-lite"/>
    </source>
</evidence>
<reference evidence="3 4" key="1">
    <citation type="journal article" date="2013" name="Nature">
        <title>Insights into bilaterian evolution from three spiralian genomes.</title>
        <authorList>
            <person name="Simakov O."/>
            <person name="Marletaz F."/>
            <person name="Cho S.J."/>
            <person name="Edsinger-Gonzales E."/>
            <person name="Havlak P."/>
            <person name="Hellsten U."/>
            <person name="Kuo D.H."/>
            <person name="Larsson T."/>
            <person name="Lv J."/>
            <person name="Arendt D."/>
            <person name="Savage R."/>
            <person name="Osoegawa K."/>
            <person name="de Jong P."/>
            <person name="Grimwood J."/>
            <person name="Chapman J.A."/>
            <person name="Shapiro H."/>
            <person name="Aerts A."/>
            <person name="Otillar R.P."/>
            <person name="Terry A.Y."/>
            <person name="Boore J.L."/>
            <person name="Grigoriev I.V."/>
            <person name="Lindberg D.R."/>
            <person name="Seaver E.C."/>
            <person name="Weisblat D.A."/>
            <person name="Putnam N.H."/>
            <person name="Rokhsar D.S."/>
        </authorList>
    </citation>
    <scope>NUCLEOTIDE SEQUENCE [LARGE SCALE GENOMIC DNA]</scope>
</reference>
<dbReference type="OrthoDB" id="166212at2759"/>
<dbReference type="KEGG" id="lgi:LOTGIDRAFT_170791"/>
<dbReference type="CTD" id="20241544"/>
<evidence type="ECO:0000259" key="2">
    <source>
        <dbReference type="PROSITE" id="PS50042"/>
    </source>
</evidence>
<evidence type="ECO:0000313" key="4">
    <source>
        <dbReference type="Proteomes" id="UP000030746"/>
    </source>
</evidence>
<accession>V4CPR4</accession>
<keyword evidence="4" id="KW-1185">Reference proteome</keyword>
<dbReference type="HOGENOM" id="CLU_457325_0_0_1"/>
<dbReference type="Pfam" id="PF00027">
    <property type="entry name" value="cNMP_binding"/>
    <property type="match status" value="1"/>
</dbReference>
<dbReference type="PANTHER" id="PTHR23011:SF41">
    <property type="entry name" value="CYCLIC NUCLEOTIDE-BINDING DOMAIN-CONTAINING PROTEIN"/>
    <property type="match status" value="1"/>
</dbReference>
<sequence>MADDRPLPLLPDQRPPKFPASLGACLTRNGDETHLRILHRQFGDWTSRQPIYLLNKKRESKLKSESPRKKGELKMLSESHQQVLLRNYIKEYGESIHGSYLRLRYIKRKESSEWSFIEMYLHVKKDMKDILVFNPYNFIYDQPIQQISEKLRRALTILPTLRTPSDILLILTFLRNIRCFKDYPPYTQIELCKCMILQTYESRRIVVKQGQPASSFYIIKSGTLLINVTETNLHTGKTFYRSCAELRDGDCFGEVGLLERCNRTASVICKTDCQLLLILQDDFDRLIRQPLMKQKQEHIDFCRKDSVITSEAGDFKYLIVIMTGKCRLVSCIEVDKNGDISSNITRSNKKNSFKTRGDIEVLTQKLPPIKRARSSSVTKDTTFQQKQRRSGSVPNLHQHLLKSKTFYPDLIEEDGEDEDDDDDDSGSIHIKVKVYDSASFDLKGGLSDGKKGEDLVRKVEDKLQISHYNRLLKKAAVSQRLRKSVVKESTDYGIYAQLAELTSGSVFGLESIVNGGRKGLKIISDGVECIFVSKRLFLEEANIKVLSIVNDMMMTFPSDEEITNQVQEKRSWYNYKQKIFKSSLKYSKYLYRQKTVL</sequence>
<proteinExistence type="predicted"/>
<feature type="region of interest" description="Disordered" evidence="1">
    <location>
        <begin position="370"/>
        <end position="395"/>
    </location>
</feature>
<dbReference type="RefSeq" id="XP_009044886.1">
    <property type="nucleotide sequence ID" value="XM_009046638.1"/>
</dbReference>
<dbReference type="InterPro" id="IPR018490">
    <property type="entry name" value="cNMP-bd_dom_sf"/>
</dbReference>
<name>V4CPR4_LOTGI</name>
<dbReference type="Gene3D" id="2.60.120.10">
    <property type="entry name" value="Jelly Rolls"/>
    <property type="match status" value="1"/>
</dbReference>
<dbReference type="PROSITE" id="PS00889">
    <property type="entry name" value="CNMP_BINDING_2"/>
    <property type="match status" value="1"/>
</dbReference>